<protein>
    <submittedName>
        <fullName evidence="4">Acyl carrier protein</fullName>
    </submittedName>
</protein>
<evidence type="ECO:0000313" key="5">
    <source>
        <dbReference type="Proteomes" id="UP001595872"/>
    </source>
</evidence>
<comment type="caution">
    <text evidence="4">The sequence shown here is derived from an EMBL/GenBank/DDBJ whole genome shotgun (WGS) entry which is preliminary data.</text>
</comment>
<dbReference type="PROSITE" id="PS50075">
    <property type="entry name" value="CARRIER"/>
    <property type="match status" value="1"/>
</dbReference>
<evidence type="ECO:0000259" key="3">
    <source>
        <dbReference type="PROSITE" id="PS50075"/>
    </source>
</evidence>
<keyword evidence="5" id="KW-1185">Reference proteome</keyword>
<keyword evidence="1" id="KW-0596">Phosphopantetheine</keyword>
<dbReference type="InterPro" id="IPR006162">
    <property type="entry name" value="Ppantetheine_attach_site"/>
</dbReference>
<dbReference type="SMART" id="SM00823">
    <property type="entry name" value="PKS_PP"/>
    <property type="match status" value="1"/>
</dbReference>
<dbReference type="RefSeq" id="WP_378254971.1">
    <property type="nucleotide sequence ID" value="NZ_JBHSIT010000003.1"/>
</dbReference>
<keyword evidence="2" id="KW-0597">Phosphoprotein</keyword>
<proteinExistence type="predicted"/>
<feature type="domain" description="Carrier" evidence="3">
    <location>
        <begin position="1"/>
        <end position="80"/>
    </location>
</feature>
<dbReference type="EMBL" id="JBHSIT010000003">
    <property type="protein sequence ID" value="MFC4908400.1"/>
    <property type="molecule type" value="Genomic_DNA"/>
</dbReference>
<dbReference type="InterPro" id="IPR009081">
    <property type="entry name" value="PP-bd_ACP"/>
</dbReference>
<dbReference type="SUPFAM" id="SSF47336">
    <property type="entry name" value="ACP-like"/>
    <property type="match status" value="1"/>
</dbReference>
<accession>A0ABV9TYK6</accession>
<dbReference type="PROSITE" id="PS00012">
    <property type="entry name" value="PHOSPHOPANTETHEINE"/>
    <property type="match status" value="1"/>
</dbReference>
<reference evidence="5" key="1">
    <citation type="journal article" date="2019" name="Int. J. Syst. Evol. Microbiol.">
        <title>The Global Catalogue of Microorganisms (GCM) 10K type strain sequencing project: providing services to taxonomists for standard genome sequencing and annotation.</title>
        <authorList>
            <consortium name="The Broad Institute Genomics Platform"/>
            <consortium name="The Broad Institute Genome Sequencing Center for Infectious Disease"/>
            <person name="Wu L."/>
            <person name="Ma J."/>
        </authorList>
    </citation>
    <scope>NUCLEOTIDE SEQUENCE [LARGE SCALE GENOMIC DNA]</scope>
    <source>
        <strain evidence="5">KLKA75</strain>
    </source>
</reference>
<dbReference type="Pfam" id="PF00550">
    <property type="entry name" value="PP-binding"/>
    <property type="match status" value="1"/>
</dbReference>
<name>A0ABV9TYK6_9ACTN</name>
<dbReference type="InterPro" id="IPR036736">
    <property type="entry name" value="ACP-like_sf"/>
</dbReference>
<dbReference type="Gene3D" id="1.10.1200.10">
    <property type="entry name" value="ACP-like"/>
    <property type="match status" value="1"/>
</dbReference>
<evidence type="ECO:0000313" key="4">
    <source>
        <dbReference type="EMBL" id="MFC4908400.1"/>
    </source>
</evidence>
<evidence type="ECO:0000256" key="1">
    <source>
        <dbReference type="ARBA" id="ARBA00022450"/>
    </source>
</evidence>
<evidence type="ECO:0000256" key="2">
    <source>
        <dbReference type="ARBA" id="ARBA00022553"/>
    </source>
</evidence>
<organism evidence="4 5">
    <name type="scientific">Actinomadura gamaensis</name>
    <dbReference type="NCBI Taxonomy" id="1763541"/>
    <lineage>
        <taxon>Bacteria</taxon>
        <taxon>Bacillati</taxon>
        <taxon>Actinomycetota</taxon>
        <taxon>Actinomycetes</taxon>
        <taxon>Streptosporangiales</taxon>
        <taxon>Thermomonosporaceae</taxon>
        <taxon>Actinomadura</taxon>
    </lineage>
</organism>
<dbReference type="InterPro" id="IPR020806">
    <property type="entry name" value="PKS_PP-bd"/>
</dbReference>
<dbReference type="Proteomes" id="UP001595872">
    <property type="component" value="Unassembled WGS sequence"/>
</dbReference>
<gene>
    <name evidence="4" type="ORF">ACFPCY_13790</name>
</gene>
<sequence>MTTLDLEGLLDILRRSAGDSEALTGADVLDVPFEELGYDSLALLETAGAIERDLGISLADDEVADAATPRLFLELVERSS</sequence>